<keyword evidence="1" id="KW-0732">Signal</keyword>
<dbReference type="EMBL" id="WAGD01000058">
    <property type="protein sequence ID" value="KAB0874877.1"/>
    <property type="molecule type" value="Genomic_DNA"/>
</dbReference>
<accession>A0A2T7AKZ3</accession>
<organism evidence="3 4">
    <name type="scientific">Cronobacter muytjensii</name>
    <dbReference type="NCBI Taxonomy" id="413501"/>
    <lineage>
        <taxon>Bacteria</taxon>
        <taxon>Pseudomonadati</taxon>
        <taxon>Pseudomonadota</taxon>
        <taxon>Gammaproteobacteria</taxon>
        <taxon>Enterobacterales</taxon>
        <taxon>Enterobacteriaceae</taxon>
        <taxon>Cronobacter</taxon>
    </lineage>
</organism>
<comment type="caution">
    <text evidence="3">The sequence shown here is derived from an EMBL/GenBank/DDBJ whole genome shotgun (WGS) entry which is preliminary data.</text>
</comment>
<dbReference type="EMBL" id="MSAE01000047">
    <property type="protein sequence ID" value="PUX09384.1"/>
    <property type="molecule type" value="Genomic_DNA"/>
</dbReference>
<name>A0A2T7AKZ3_9ENTR</name>
<evidence type="ECO:0000313" key="4">
    <source>
        <dbReference type="Proteomes" id="UP000244378"/>
    </source>
</evidence>
<dbReference type="Proteomes" id="UP000244378">
    <property type="component" value="Unassembled WGS sequence"/>
</dbReference>
<gene>
    <name evidence="3" type="ORF">AUN14_18885</name>
    <name evidence="2" type="ORF">FZI19_16700</name>
</gene>
<dbReference type="Proteomes" id="UP000469927">
    <property type="component" value="Unassembled WGS sequence"/>
</dbReference>
<sequence>MLKKIIFSSLLLSSLYMPVTAFSAVDITKYSQTQQVSGILQDTDISAALHKTLGSSYDAFAGNFDVFGEPHRTADGGLFVEGWLQDLYLENASAFVIYPDGRVFAGWVTPDDQIIHYEASTKDSNNVNPAIKTWASRFKGMNFSLTKEQQGTGSEVEYFTTDKFLITVTTQCQSDGQCNEATYKGKRKKDGAEVSLKGVASRTDCATAPCPIISYKFKNGNTSYMLSKADNSLTVISNNKIVLDEKGVWSK</sequence>
<evidence type="ECO:0008006" key="6">
    <source>
        <dbReference type="Google" id="ProtNLM"/>
    </source>
</evidence>
<proteinExistence type="predicted"/>
<feature type="signal peptide" evidence="1">
    <location>
        <begin position="1"/>
        <end position="23"/>
    </location>
</feature>
<evidence type="ECO:0000313" key="3">
    <source>
        <dbReference type="EMBL" id="PUX09384.1"/>
    </source>
</evidence>
<evidence type="ECO:0000313" key="2">
    <source>
        <dbReference type="EMBL" id="KAB0874877.1"/>
    </source>
</evidence>
<feature type="chain" id="PRO_5015438612" description="DUF306 domain-containing protein" evidence="1">
    <location>
        <begin position="24"/>
        <end position="251"/>
    </location>
</feature>
<reference evidence="2 5" key="2">
    <citation type="submission" date="2019-08" db="EMBL/GenBank/DDBJ databases">
        <title>Prevalence, distribution, and phylogeny of type two toxin-antitoxin genes possessed by Cronobacter species where C. sakazakii homologs follow sequence type lineages.</title>
        <authorList>
            <person name="Finkelstein S."/>
            <person name="Negrete F."/>
            <person name="Jang H."/>
            <person name="Gopinath G.R."/>
            <person name="Tall B.D."/>
        </authorList>
    </citation>
    <scope>NUCLEOTIDE SEQUENCE [LARGE SCALE GENOMIC DNA]</scope>
    <source>
        <strain evidence="2 5">MOD1_GK1257</strain>
    </source>
</reference>
<dbReference type="OrthoDB" id="9109854at2"/>
<dbReference type="RefSeq" id="WP_075193955.1">
    <property type="nucleotide sequence ID" value="NZ_JADKNN010000067.1"/>
</dbReference>
<keyword evidence="5" id="KW-1185">Reference proteome</keyword>
<evidence type="ECO:0000256" key="1">
    <source>
        <dbReference type="SAM" id="SignalP"/>
    </source>
</evidence>
<evidence type="ECO:0000313" key="5">
    <source>
        <dbReference type="Proteomes" id="UP000469927"/>
    </source>
</evidence>
<protein>
    <recommendedName>
        <fullName evidence="6">DUF306 domain-containing protein</fullName>
    </recommendedName>
</protein>
<dbReference type="AlphaFoldDB" id="A0A2T7AKZ3"/>
<reference evidence="3 4" key="1">
    <citation type="submission" date="2016-12" db="EMBL/GenBank/DDBJ databases">
        <title>Analysis of the Molecular Diversity Among Cronobacter Species Isolated from Filth Flies Using a Pan Genomic DNA Microarray.</title>
        <authorList>
            <person name="Pava-Ripoll M."/>
            <person name="Tall B."/>
            <person name="Farber J."/>
            <person name="Fanning S."/>
            <person name="Lehner A."/>
            <person name="Stephan R."/>
            <person name="Pagotto F."/>
            <person name="Iverson C."/>
            <person name="Ziobro G."/>
            <person name="Miller A."/>
            <person name="Pearson R."/>
            <person name="Yan Q."/>
            <person name="Kim M."/>
            <person name="Jeong S."/>
            <person name="Park J."/>
            <person name="Jun S."/>
            <person name="Choi H."/>
            <person name="Chung T."/>
            <person name="Yoo Y."/>
            <person name="Park E."/>
            <person name="Hwang S."/>
            <person name="Lee B."/>
            <person name="Sathyamoorthy V."/>
            <person name="Carter L."/>
            <person name="Mammel M."/>
            <person name="Jackson S."/>
            <person name="Kothary M."/>
            <person name="Patel I."/>
            <person name="Grim C."/>
            <person name="Gopinath G."/>
            <person name="Gangiredla J."/>
            <person name="Chase H."/>
        </authorList>
    </citation>
    <scope>NUCLEOTIDE SEQUENCE [LARGE SCALE GENOMIC DNA]</scope>
    <source>
        <strain evidence="3 4">MOD1-Md1s</strain>
    </source>
</reference>